<dbReference type="Proteomes" id="UP000554482">
    <property type="component" value="Unassembled WGS sequence"/>
</dbReference>
<protein>
    <recommendedName>
        <fullName evidence="1">Reverse transcriptase zinc-binding domain-containing protein</fullName>
    </recommendedName>
</protein>
<sequence length="236" mass="27842">MWDDNEEGGHWQFQFRRNLRDWEIPMIDALTDRIGDFSFSENEDSWLWVWSKKGSFTVRSMYKFLTDEKFDRLGSRQVFPSSLVWGTDFPMNIKCFFWSLFLGKILTRPNLVHKGFDISSLCPFCNLLPESTVHLFLHCLLMLESWTDLLSSNQQTLLKVYEADTVVLELWTDLLSSNQQTLLKVYEADTVVDLFSNWPVKSGNDLMVRVWKYLPYAAAWVTWKHRNNKVFNKALA</sequence>
<dbReference type="EMBL" id="JABWDY010016040">
    <property type="protein sequence ID" value="KAF5196404.1"/>
    <property type="molecule type" value="Genomic_DNA"/>
</dbReference>
<feature type="domain" description="Reverse transcriptase zinc-binding" evidence="1">
    <location>
        <begin position="56"/>
        <end position="146"/>
    </location>
</feature>
<dbReference type="OrthoDB" id="1937542at2759"/>
<evidence type="ECO:0000313" key="2">
    <source>
        <dbReference type="EMBL" id="KAF5196404.1"/>
    </source>
</evidence>
<dbReference type="InterPro" id="IPR026960">
    <property type="entry name" value="RVT-Znf"/>
</dbReference>
<reference evidence="2 3" key="1">
    <citation type="submission" date="2020-06" db="EMBL/GenBank/DDBJ databases">
        <title>Transcriptomic and genomic resources for Thalictrum thalictroides and T. hernandezii: Facilitating candidate gene discovery in an emerging model plant lineage.</title>
        <authorList>
            <person name="Arias T."/>
            <person name="Riano-Pachon D.M."/>
            <person name="Di Stilio V.S."/>
        </authorList>
    </citation>
    <scope>NUCLEOTIDE SEQUENCE [LARGE SCALE GENOMIC DNA]</scope>
    <source>
        <strain evidence="3">cv. WT478/WT964</strain>
        <tissue evidence="2">Leaves</tissue>
    </source>
</reference>
<accession>A0A7J6WG47</accession>
<proteinExistence type="predicted"/>
<evidence type="ECO:0000259" key="1">
    <source>
        <dbReference type="Pfam" id="PF13966"/>
    </source>
</evidence>
<organism evidence="2 3">
    <name type="scientific">Thalictrum thalictroides</name>
    <name type="common">Rue-anemone</name>
    <name type="synonym">Anemone thalictroides</name>
    <dbReference type="NCBI Taxonomy" id="46969"/>
    <lineage>
        <taxon>Eukaryota</taxon>
        <taxon>Viridiplantae</taxon>
        <taxon>Streptophyta</taxon>
        <taxon>Embryophyta</taxon>
        <taxon>Tracheophyta</taxon>
        <taxon>Spermatophyta</taxon>
        <taxon>Magnoliopsida</taxon>
        <taxon>Ranunculales</taxon>
        <taxon>Ranunculaceae</taxon>
        <taxon>Thalictroideae</taxon>
        <taxon>Thalictrum</taxon>
    </lineage>
</organism>
<dbReference type="AlphaFoldDB" id="A0A7J6WG47"/>
<name>A0A7J6WG47_THATH</name>
<dbReference type="Pfam" id="PF13966">
    <property type="entry name" value="zf-RVT"/>
    <property type="match status" value="1"/>
</dbReference>
<comment type="caution">
    <text evidence="2">The sequence shown here is derived from an EMBL/GenBank/DDBJ whole genome shotgun (WGS) entry which is preliminary data.</text>
</comment>
<gene>
    <name evidence="2" type="ORF">FRX31_014008</name>
</gene>
<keyword evidence="3" id="KW-1185">Reference proteome</keyword>
<evidence type="ECO:0000313" key="3">
    <source>
        <dbReference type="Proteomes" id="UP000554482"/>
    </source>
</evidence>